<evidence type="ECO:0000256" key="1">
    <source>
        <dbReference type="SAM" id="MobiDB-lite"/>
    </source>
</evidence>
<reference evidence="2" key="1">
    <citation type="journal article" date="2023" name="G3 (Bethesda)">
        <title>A reference genome for the long-term kleptoplast-retaining sea slug Elysia crispata morphotype clarki.</title>
        <authorList>
            <person name="Eastman K.E."/>
            <person name="Pendleton A.L."/>
            <person name="Shaikh M.A."/>
            <person name="Suttiyut T."/>
            <person name="Ogas R."/>
            <person name="Tomko P."/>
            <person name="Gavelis G."/>
            <person name="Widhalm J.R."/>
            <person name="Wisecaver J.H."/>
        </authorList>
    </citation>
    <scope>NUCLEOTIDE SEQUENCE</scope>
    <source>
        <strain evidence="2">ECLA1</strain>
    </source>
</reference>
<keyword evidence="3" id="KW-1185">Reference proteome</keyword>
<dbReference type="EMBL" id="JAWDGP010003666">
    <property type="protein sequence ID" value="KAK3771909.1"/>
    <property type="molecule type" value="Genomic_DNA"/>
</dbReference>
<dbReference type="AlphaFoldDB" id="A0AAE0ZM25"/>
<comment type="caution">
    <text evidence="2">The sequence shown here is derived from an EMBL/GenBank/DDBJ whole genome shotgun (WGS) entry which is preliminary data.</text>
</comment>
<feature type="compositionally biased region" description="Basic and acidic residues" evidence="1">
    <location>
        <begin position="20"/>
        <end position="40"/>
    </location>
</feature>
<feature type="region of interest" description="Disordered" evidence="1">
    <location>
        <begin position="1"/>
        <end position="40"/>
    </location>
</feature>
<proteinExistence type="predicted"/>
<protein>
    <submittedName>
        <fullName evidence="2">Uncharacterized protein</fullName>
    </submittedName>
</protein>
<gene>
    <name evidence="2" type="ORF">RRG08_053890</name>
</gene>
<evidence type="ECO:0000313" key="2">
    <source>
        <dbReference type="EMBL" id="KAK3771909.1"/>
    </source>
</evidence>
<evidence type="ECO:0000313" key="3">
    <source>
        <dbReference type="Proteomes" id="UP001283361"/>
    </source>
</evidence>
<organism evidence="2 3">
    <name type="scientific">Elysia crispata</name>
    <name type="common">lettuce slug</name>
    <dbReference type="NCBI Taxonomy" id="231223"/>
    <lineage>
        <taxon>Eukaryota</taxon>
        <taxon>Metazoa</taxon>
        <taxon>Spiralia</taxon>
        <taxon>Lophotrochozoa</taxon>
        <taxon>Mollusca</taxon>
        <taxon>Gastropoda</taxon>
        <taxon>Heterobranchia</taxon>
        <taxon>Euthyneura</taxon>
        <taxon>Panpulmonata</taxon>
        <taxon>Sacoglossa</taxon>
        <taxon>Placobranchoidea</taxon>
        <taxon>Plakobranchidae</taxon>
        <taxon>Elysia</taxon>
    </lineage>
</organism>
<accession>A0AAE0ZM25</accession>
<feature type="compositionally biased region" description="Basic and acidic residues" evidence="1">
    <location>
        <begin position="1"/>
        <end position="12"/>
    </location>
</feature>
<dbReference type="Proteomes" id="UP001283361">
    <property type="component" value="Unassembled WGS sequence"/>
</dbReference>
<sequence>MLESQNTKERKTVCLVVRNKQRDNRDGGQMSTEERPNQRKELLLPSALPDRPFQEVGIPHSCVPKETLEFRDREAKEKQKKNFDRRFAVRNLPEISAGDTVLVKTDDEKTWRAPAKVIEKAAPRSYVMRTESRGNLQRN</sequence>
<name>A0AAE0ZM25_9GAST</name>